<feature type="transmembrane region" description="Helical" evidence="1">
    <location>
        <begin position="6"/>
        <end position="27"/>
    </location>
</feature>
<dbReference type="Proteomes" id="UP000254869">
    <property type="component" value="Unassembled WGS sequence"/>
</dbReference>
<dbReference type="AlphaFoldDB" id="A0A370I3P4"/>
<comment type="caution">
    <text evidence="2">The sequence shown here is derived from an EMBL/GenBank/DDBJ whole genome shotgun (WGS) entry which is preliminary data.</text>
</comment>
<keyword evidence="1" id="KW-0812">Transmembrane</keyword>
<accession>A0A370I3P4</accession>
<dbReference type="STRING" id="1210086.GCA_001613105_05402"/>
<name>A0A370I3P4_9NOCA</name>
<organism evidence="2 3">
    <name type="scientific">Nocardia pseudobrasiliensis</name>
    <dbReference type="NCBI Taxonomy" id="45979"/>
    <lineage>
        <taxon>Bacteria</taxon>
        <taxon>Bacillati</taxon>
        <taxon>Actinomycetota</taxon>
        <taxon>Actinomycetes</taxon>
        <taxon>Mycobacteriales</taxon>
        <taxon>Nocardiaceae</taxon>
        <taxon>Nocardia</taxon>
    </lineage>
</organism>
<evidence type="ECO:0000256" key="1">
    <source>
        <dbReference type="SAM" id="Phobius"/>
    </source>
</evidence>
<proteinExistence type="predicted"/>
<evidence type="ECO:0000313" key="3">
    <source>
        <dbReference type="Proteomes" id="UP000254869"/>
    </source>
</evidence>
<dbReference type="EMBL" id="QQBC01000009">
    <property type="protein sequence ID" value="RDI63934.1"/>
    <property type="molecule type" value="Genomic_DNA"/>
</dbReference>
<reference evidence="2 3" key="1">
    <citation type="submission" date="2018-07" db="EMBL/GenBank/DDBJ databases">
        <title>Genomic Encyclopedia of Type Strains, Phase IV (KMG-IV): sequencing the most valuable type-strain genomes for metagenomic binning, comparative biology and taxonomic classification.</title>
        <authorList>
            <person name="Goeker M."/>
        </authorList>
    </citation>
    <scope>NUCLEOTIDE SEQUENCE [LARGE SCALE GENOMIC DNA]</scope>
    <source>
        <strain evidence="2 3">DSM 44290</strain>
    </source>
</reference>
<keyword evidence="3" id="KW-1185">Reference proteome</keyword>
<protein>
    <submittedName>
        <fullName evidence="2">Uncharacterized protein</fullName>
    </submittedName>
</protein>
<sequence length="29" mass="3153">MTLLGWPTGLFVVTGIPLAVLVATIVWRK</sequence>
<keyword evidence="1" id="KW-0472">Membrane</keyword>
<evidence type="ECO:0000313" key="2">
    <source>
        <dbReference type="EMBL" id="RDI63934.1"/>
    </source>
</evidence>
<gene>
    <name evidence="2" type="ORF">DFR76_109274</name>
</gene>
<keyword evidence="1" id="KW-1133">Transmembrane helix</keyword>